<gene>
    <name evidence="2" type="ORF">GSLYS_00017902001</name>
</gene>
<keyword evidence="1" id="KW-1133">Transmembrane helix</keyword>
<dbReference type="AlphaFoldDB" id="A0AAV2IDT6"/>
<dbReference type="PANTHER" id="PTHR31389">
    <property type="entry name" value="LD39211P"/>
    <property type="match status" value="1"/>
</dbReference>
<keyword evidence="3" id="KW-1185">Reference proteome</keyword>
<keyword evidence="1" id="KW-0812">Transmembrane</keyword>
<evidence type="ECO:0000313" key="3">
    <source>
        <dbReference type="Proteomes" id="UP001497497"/>
    </source>
</evidence>
<dbReference type="PANTHER" id="PTHR31389:SF4">
    <property type="entry name" value="LD39211P"/>
    <property type="match status" value="1"/>
</dbReference>
<dbReference type="EMBL" id="CAXITT010000618">
    <property type="protein sequence ID" value="CAL1544389.1"/>
    <property type="molecule type" value="Genomic_DNA"/>
</dbReference>
<accession>A0AAV2IDT6</accession>
<dbReference type="Pfam" id="PF07801">
    <property type="entry name" value="DUF1647"/>
    <property type="match status" value="1"/>
</dbReference>
<sequence length="380" mass="42968">MTGRSPLDRMKTKNFYMILVLVVVSTISLWILSSPSPNLQTIMSKTQSGIRRASSIQIREKELTVDPMYLRLLGLAAGGSVTSKVSIDGLGKQSVNTEPVPEILPTPKTSTGLPVIASGVKPDLFKEAAVLMKSIQSLLPQYTSVMYDLGLSTSEQLMLNKYCNSSWNCEIRTFKFDKYPSHLKYLNLRSYRPVCIQEMLNTYGAVIWVDDGYYFTEGNLTTAVVPAKESGLQGWPLKDPTSSFTHLKMFKFFNTDQHSYFFQHAIESSHLIIYNTERIARDIMLPWVKCALLEECISPPGAQDSGCNYFRKPLFKYTGCHKYDMSALNIILGKAFKFDEAPYTSTEKLFGSLIDDQLRAENKTRPEYEIRLAMSQQVKI</sequence>
<dbReference type="Proteomes" id="UP001497497">
    <property type="component" value="Unassembled WGS sequence"/>
</dbReference>
<evidence type="ECO:0000256" key="1">
    <source>
        <dbReference type="SAM" id="Phobius"/>
    </source>
</evidence>
<protein>
    <submittedName>
        <fullName evidence="2">Uncharacterized protein</fullName>
    </submittedName>
</protein>
<comment type="caution">
    <text evidence="2">The sequence shown here is derived from an EMBL/GenBank/DDBJ whole genome shotgun (WGS) entry which is preliminary data.</text>
</comment>
<reference evidence="2 3" key="1">
    <citation type="submission" date="2024-04" db="EMBL/GenBank/DDBJ databases">
        <authorList>
            <consortium name="Genoscope - CEA"/>
            <person name="William W."/>
        </authorList>
    </citation>
    <scope>NUCLEOTIDE SEQUENCE [LARGE SCALE GENOMIC DNA]</scope>
</reference>
<proteinExistence type="predicted"/>
<organism evidence="2 3">
    <name type="scientific">Lymnaea stagnalis</name>
    <name type="common">Great pond snail</name>
    <name type="synonym">Helix stagnalis</name>
    <dbReference type="NCBI Taxonomy" id="6523"/>
    <lineage>
        <taxon>Eukaryota</taxon>
        <taxon>Metazoa</taxon>
        <taxon>Spiralia</taxon>
        <taxon>Lophotrochozoa</taxon>
        <taxon>Mollusca</taxon>
        <taxon>Gastropoda</taxon>
        <taxon>Heterobranchia</taxon>
        <taxon>Euthyneura</taxon>
        <taxon>Panpulmonata</taxon>
        <taxon>Hygrophila</taxon>
        <taxon>Lymnaeoidea</taxon>
        <taxon>Lymnaeidae</taxon>
        <taxon>Lymnaea</taxon>
    </lineage>
</organism>
<dbReference type="InterPro" id="IPR012444">
    <property type="entry name" value="DUF1647"/>
</dbReference>
<evidence type="ECO:0000313" key="2">
    <source>
        <dbReference type="EMBL" id="CAL1544389.1"/>
    </source>
</evidence>
<name>A0AAV2IDT6_LYMST</name>
<keyword evidence="1" id="KW-0472">Membrane</keyword>
<feature type="transmembrane region" description="Helical" evidence="1">
    <location>
        <begin position="14"/>
        <end position="32"/>
    </location>
</feature>